<dbReference type="Pfam" id="PF13499">
    <property type="entry name" value="EF-hand_7"/>
    <property type="match status" value="1"/>
</dbReference>
<accession>A0A9N7N0L3</accession>
<dbReference type="InterPro" id="IPR018247">
    <property type="entry name" value="EF_Hand_1_Ca_BS"/>
</dbReference>
<dbReference type="CDD" id="cd00051">
    <property type="entry name" value="EFh"/>
    <property type="match status" value="1"/>
</dbReference>
<comment type="similarity">
    <text evidence="1">Belongs to the calmodulin family.</text>
</comment>
<feature type="domain" description="EF-hand" evidence="5">
    <location>
        <begin position="90"/>
        <end position="125"/>
    </location>
</feature>
<gene>
    <name evidence="6" type="ORF">SHERM_21132</name>
</gene>
<dbReference type="GO" id="GO:0005509">
    <property type="term" value="F:calcium ion binding"/>
    <property type="evidence" value="ECO:0007669"/>
    <property type="project" value="InterPro"/>
</dbReference>
<dbReference type="Gene3D" id="1.10.238.10">
    <property type="entry name" value="EF-hand"/>
    <property type="match status" value="1"/>
</dbReference>
<keyword evidence="4" id="KW-0106">Calcium</keyword>
<comment type="caution">
    <text evidence="6">The sequence shown here is derived from an EMBL/GenBank/DDBJ whole genome shotgun (WGS) entry which is preliminary data.</text>
</comment>
<evidence type="ECO:0000256" key="1">
    <source>
        <dbReference type="ARBA" id="ARBA00009763"/>
    </source>
</evidence>
<dbReference type="FunFam" id="1.10.238.10:FF:000178">
    <property type="entry name" value="Calmodulin-2 A"/>
    <property type="match status" value="1"/>
</dbReference>
<dbReference type="GO" id="GO:0016460">
    <property type="term" value="C:myosin II complex"/>
    <property type="evidence" value="ECO:0007669"/>
    <property type="project" value="TreeGrafter"/>
</dbReference>
<organism evidence="6 7">
    <name type="scientific">Striga hermonthica</name>
    <name type="common">Purple witchweed</name>
    <name type="synonym">Buchnera hermonthica</name>
    <dbReference type="NCBI Taxonomy" id="68872"/>
    <lineage>
        <taxon>Eukaryota</taxon>
        <taxon>Viridiplantae</taxon>
        <taxon>Streptophyta</taxon>
        <taxon>Embryophyta</taxon>
        <taxon>Tracheophyta</taxon>
        <taxon>Spermatophyta</taxon>
        <taxon>Magnoliopsida</taxon>
        <taxon>eudicotyledons</taxon>
        <taxon>Gunneridae</taxon>
        <taxon>Pentapetalae</taxon>
        <taxon>asterids</taxon>
        <taxon>lamiids</taxon>
        <taxon>Lamiales</taxon>
        <taxon>Orobanchaceae</taxon>
        <taxon>Buchnereae</taxon>
        <taxon>Striga</taxon>
    </lineage>
</organism>
<dbReference type="PANTHER" id="PTHR23048">
    <property type="entry name" value="MYOSIN LIGHT CHAIN 1, 3"/>
    <property type="match status" value="1"/>
</dbReference>
<dbReference type="PANTHER" id="PTHR23048:SF0">
    <property type="entry name" value="CALMODULIN LIKE 3"/>
    <property type="match status" value="1"/>
</dbReference>
<dbReference type="SMART" id="SM00054">
    <property type="entry name" value="EFh"/>
    <property type="match status" value="2"/>
</dbReference>
<dbReference type="InterPro" id="IPR050230">
    <property type="entry name" value="CALM/Myosin/TropC-like"/>
</dbReference>
<dbReference type="EMBL" id="CACSLK010024664">
    <property type="protein sequence ID" value="CAA0824119.1"/>
    <property type="molecule type" value="Genomic_DNA"/>
</dbReference>
<dbReference type="InterPro" id="IPR011992">
    <property type="entry name" value="EF-hand-dom_pair"/>
</dbReference>
<feature type="domain" description="EF-hand" evidence="5">
    <location>
        <begin position="54"/>
        <end position="89"/>
    </location>
</feature>
<evidence type="ECO:0000313" key="6">
    <source>
        <dbReference type="EMBL" id="CAA0824119.1"/>
    </source>
</evidence>
<keyword evidence="2" id="KW-0488">Methylation</keyword>
<keyword evidence="7" id="KW-1185">Reference proteome</keyword>
<dbReference type="OrthoDB" id="26525at2759"/>
<reference evidence="6" key="1">
    <citation type="submission" date="2019-12" db="EMBL/GenBank/DDBJ databases">
        <authorList>
            <person name="Scholes J."/>
        </authorList>
    </citation>
    <scope>NUCLEOTIDE SEQUENCE</scope>
</reference>
<dbReference type="PROSITE" id="PS50222">
    <property type="entry name" value="EF_HAND_2"/>
    <property type="match status" value="2"/>
</dbReference>
<dbReference type="AlphaFoldDB" id="A0A9N7N0L3"/>
<dbReference type="InterPro" id="IPR002048">
    <property type="entry name" value="EF_hand_dom"/>
</dbReference>
<dbReference type="SUPFAM" id="SSF47473">
    <property type="entry name" value="EF-hand"/>
    <property type="match status" value="1"/>
</dbReference>
<dbReference type="PROSITE" id="PS00018">
    <property type="entry name" value="EF_HAND_1"/>
    <property type="match status" value="2"/>
</dbReference>
<name>A0A9N7N0L3_STRHE</name>
<dbReference type="Proteomes" id="UP001153555">
    <property type="component" value="Unassembled WGS sequence"/>
</dbReference>
<evidence type="ECO:0000256" key="2">
    <source>
        <dbReference type="ARBA" id="ARBA00022481"/>
    </source>
</evidence>
<evidence type="ECO:0000256" key="4">
    <source>
        <dbReference type="ARBA" id="ARBA00022837"/>
    </source>
</evidence>
<evidence type="ECO:0000313" key="7">
    <source>
        <dbReference type="Proteomes" id="UP001153555"/>
    </source>
</evidence>
<sequence>MKSAAAMPTILLRMLQLHKLLSSIFLYLVPNKLRTYLPPSWYQHQHEREPTRIMDPDELKRVFQMFDHNGDRRITRDDLSRSLENMGIFILDAELAHMIAKIDANEDGCVDMDEFRVLYLNIMSEGDEETREAFNVFDTAVDHGDGLHQQHCLCLPSQAFWPPEMSTSATTRSFTPVTFGCASTQRLSAERHGFEAAKSNLSYRSLRVGRGCGKTSAAVIAGIQESLMFGTRPSR</sequence>
<protein>
    <submittedName>
        <fullName evidence="6">Calmodulin-like protein 4</fullName>
    </submittedName>
</protein>
<proteinExistence type="inferred from homology"/>
<keyword evidence="3" id="KW-0677">Repeat</keyword>
<evidence type="ECO:0000259" key="5">
    <source>
        <dbReference type="PROSITE" id="PS50222"/>
    </source>
</evidence>
<evidence type="ECO:0000256" key="3">
    <source>
        <dbReference type="ARBA" id="ARBA00022737"/>
    </source>
</evidence>